<dbReference type="EMBL" id="OV696697">
    <property type="protein sequence ID" value="CAH1242524.1"/>
    <property type="molecule type" value="Genomic_DNA"/>
</dbReference>
<proteinExistence type="predicted"/>
<evidence type="ECO:0000256" key="2">
    <source>
        <dbReference type="ARBA" id="ARBA00022553"/>
    </source>
</evidence>
<evidence type="ECO:0000256" key="3">
    <source>
        <dbReference type="ARBA" id="ARBA00022843"/>
    </source>
</evidence>
<sequence length="137" mass="15373">MTEGESPDAKANGEYADIAVTAAEKRLQNNLQDEGLLDSRGGAVGVSKKQADPLSCEDESRLWDSNTITTETSQGLSYGAFFYNCKLFGLRGMDEHQRLMLDQYKFGTDNNGRYLRYCTPEDFQRMSRMAFSSAKLE</sequence>
<dbReference type="Proteomes" id="UP000838412">
    <property type="component" value="Chromosome 12"/>
</dbReference>
<gene>
    <name evidence="5" type="primary">Hypp6799</name>
    <name evidence="5" type="ORF">BLAG_LOCUS5813</name>
</gene>
<keyword evidence="1" id="KW-1017">Isopeptide bond</keyword>
<evidence type="ECO:0000259" key="4">
    <source>
        <dbReference type="Pfam" id="PF12012"/>
    </source>
</evidence>
<dbReference type="InterPro" id="IPR052787">
    <property type="entry name" value="MAVS"/>
</dbReference>
<dbReference type="Pfam" id="PF12012">
    <property type="entry name" value="DUF3504"/>
    <property type="match status" value="1"/>
</dbReference>
<evidence type="ECO:0000256" key="1">
    <source>
        <dbReference type="ARBA" id="ARBA00022499"/>
    </source>
</evidence>
<dbReference type="AlphaFoldDB" id="A0A8J9YVQ4"/>
<dbReference type="PANTHER" id="PTHR21446">
    <property type="entry name" value="DUF3504 DOMAIN-CONTAINING PROTEIN"/>
    <property type="match status" value="1"/>
</dbReference>
<dbReference type="PANTHER" id="PTHR21446:SF13">
    <property type="entry name" value="DUF3504 DOMAIN-CONTAINING PROTEIN"/>
    <property type="match status" value="1"/>
</dbReference>
<name>A0A8J9YVQ4_BRALA</name>
<keyword evidence="3" id="KW-0832">Ubl conjugation</keyword>
<keyword evidence="6" id="KW-1185">Reference proteome</keyword>
<evidence type="ECO:0000313" key="5">
    <source>
        <dbReference type="EMBL" id="CAH1242524.1"/>
    </source>
</evidence>
<accession>A0A8J9YVQ4</accession>
<dbReference type="InterPro" id="IPR021893">
    <property type="entry name" value="ZMYM2-like_C"/>
</dbReference>
<reference evidence="5" key="1">
    <citation type="submission" date="2022-01" db="EMBL/GenBank/DDBJ databases">
        <authorList>
            <person name="Braso-Vives M."/>
        </authorList>
    </citation>
    <scope>NUCLEOTIDE SEQUENCE</scope>
</reference>
<protein>
    <submittedName>
        <fullName evidence="5">Hypp6799 protein</fullName>
    </submittedName>
</protein>
<organism evidence="5 6">
    <name type="scientific">Branchiostoma lanceolatum</name>
    <name type="common">Common lancelet</name>
    <name type="synonym">Amphioxus lanceolatum</name>
    <dbReference type="NCBI Taxonomy" id="7740"/>
    <lineage>
        <taxon>Eukaryota</taxon>
        <taxon>Metazoa</taxon>
        <taxon>Chordata</taxon>
        <taxon>Cephalochordata</taxon>
        <taxon>Leptocardii</taxon>
        <taxon>Amphioxiformes</taxon>
        <taxon>Branchiostomatidae</taxon>
        <taxon>Branchiostoma</taxon>
    </lineage>
</organism>
<evidence type="ECO:0000313" key="6">
    <source>
        <dbReference type="Proteomes" id="UP000838412"/>
    </source>
</evidence>
<dbReference type="OrthoDB" id="10040310at2759"/>
<feature type="domain" description="ZMYM2-like/QRICH1 C-terminal" evidence="4">
    <location>
        <begin position="55"/>
        <end position="122"/>
    </location>
</feature>
<keyword evidence="2" id="KW-0597">Phosphoprotein</keyword>